<accession>A0A8J7PZH1</accession>
<dbReference type="GO" id="GO:0004582">
    <property type="term" value="F:dolichyl-phosphate beta-D-mannosyltransferase activity"/>
    <property type="evidence" value="ECO:0007669"/>
    <property type="project" value="InterPro"/>
</dbReference>
<dbReference type="InterPro" id="IPR001173">
    <property type="entry name" value="Glyco_trans_2-like"/>
</dbReference>
<dbReference type="Proteomes" id="UP000664417">
    <property type="component" value="Unassembled WGS sequence"/>
</dbReference>
<gene>
    <name evidence="5" type="ORF">J3U88_03800</name>
</gene>
<evidence type="ECO:0000313" key="5">
    <source>
        <dbReference type="EMBL" id="MBO1317572.1"/>
    </source>
</evidence>
<feature type="domain" description="Glycosyltransferase 2-like" evidence="4">
    <location>
        <begin position="5"/>
        <end position="168"/>
    </location>
</feature>
<evidence type="ECO:0000256" key="2">
    <source>
        <dbReference type="ARBA" id="ARBA00022676"/>
    </source>
</evidence>
<dbReference type="GO" id="GO:0016020">
    <property type="term" value="C:membrane"/>
    <property type="evidence" value="ECO:0007669"/>
    <property type="project" value="GOC"/>
</dbReference>
<comment type="caution">
    <text evidence="5">The sequence shown here is derived from an EMBL/GenBank/DDBJ whole genome shotgun (WGS) entry which is preliminary data.</text>
</comment>
<name>A0A8J7PZH1_9BACT</name>
<dbReference type="InterPro" id="IPR039528">
    <property type="entry name" value="DPM1-like"/>
</dbReference>
<protein>
    <submittedName>
        <fullName evidence="5">Glycosyltransferase</fullName>
    </submittedName>
</protein>
<dbReference type="SUPFAM" id="SSF53448">
    <property type="entry name" value="Nucleotide-diphospho-sugar transferases"/>
    <property type="match status" value="1"/>
</dbReference>
<proteinExistence type="inferred from homology"/>
<dbReference type="PANTHER" id="PTHR43398:SF1">
    <property type="entry name" value="DOLICHOL-PHOSPHATE MANNOSYLTRANSFERASE SUBUNIT 1"/>
    <property type="match status" value="1"/>
</dbReference>
<dbReference type="RefSeq" id="WP_207856878.1">
    <property type="nucleotide sequence ID" value="NZ_JAFREP010000003.1"/>
</dbReference>
<dbReference type="EMBL" id="JAFREP010000003">
    <property type="protein sequence ID" value="MBO1317572.1"/>
    <property type="molecule type" value="Genomic_DNA"/>
</dbReference>
<dbReference type="Gene3D" id="3.90.550.10">
    <property type="entry name" value="Spore Coat Polysaccharide Biosynthesis Protein SpsA, Chain A"/>
    <property type="match status" value="1"/>
</dbReference>
<dbReference type="InterPro" id="IPR029044">
    <property type="entry name" value="Nucleotide-diphossugar_trans"/>
</dbReference>
<evidence type="ECO:0000256" key="3">
    <source>
        <dbReference type="ARBA" id="ARBA00022679"/>
    </source>
</evidence>
<keyword evidence="3" id="KW-0808">Transferase</keyword>
<sequence>MSYLIIVPTYNHAHTVESLGIGVLHAHSETELLFIDQGSHDQTTKKILQLEEVFPDRVHHLVLPKSNGWGHALLTGYKWGVSRGYPWIFQMAADFSHHPVDLQRLIVATHAAAAVVGSRFIEGSVYNDPSPMLQLKHHWARFLKNRLGLPMMDVTSSFVGYSRDLLERMPLGQIQTQGRAFDLEMKIMASHQGATFWEVPISHGRTKQNHKGSRGKHHREWLWVLANSEPVPQTAAGGFEGAHQRRLHDY</sequence>
<comment type="similarity">
    <text evidence="1">Belongs to the glycosyltransferase 2 family.</text>
</comment>
<organism evidence="5 6">
    <name type="scientific">Acanthopleuribacter pedis</name>
    <dbReference type="NCBI Taxonomy" id="442870"/>
    <lineage>
        <taxon>Bacteria</taxon>
        <taxon>Pseudomonadati</taxon>
        <taxon>Acidobacteriota</taxon>
        <taxon>Holophagae</taxon>
        <taxon>Acanthopleuribacterales</taxon>
        <taxon>Acanthopleuribacteraceae</taxon>
        <taxon>Acanthopleuribacter</taxon>
    </lineage>
</organism>
<evidence type="ECO:0000259" key="4">
    <source>
        <dbReference type="Pfam" id="PF00535"/>
    </source>
</evidence>
<dbReference type="AlphaFoldDB" id="A0A8J7PZH1"/>
<dbReference type="GO" id="GO:0009247">
    <property type="term" value="P:glycolipid biosynthetic process"/>
    <property type="evidence" value="ECO:0007669"/>
    <property type="project" value="TreeGrafter"/>
</dbReference>
<dbReference type="Pfam" id="PF00535">
    <property type="entry name" value="Glycos_transf_2"/>
    <property type="match status" value="1"/>
</dbReference>
<keyword evidence="2" id="KW-0328">Glycosyltransferase</keyword>
<evidence type="ECO:0000313" key="6">
    <source>
        <dbReference type="Proteomes" id="UP000664417"/>
    </source>
</evidence>
<keyword evidence="6" id="KW-1185">Reference proteome</keyword>
<reference evidence="5" key="1">
    <citation type="submission" date="2021-03" db="EMBL/GenBank/DDBJ databases">
        <authorList>
            <person name="Wang G."/>
        </authorList>
    </citation>
    <scope>NUCLEOTIDE SEQUENCE</scope>
    <source>
        <strain evidence="5">KCTC 12899</strain>
    </source>
</reference>
<evidence type="ECO:0000256" key="1">
    <source>
        <dbReference type="ARBA" id="ARBA00006739"/>
    </source>
</evidence>
<dbReference type="PANTHER" id="PTHR43398">
    <property type="entry name" value="DOLICHOL-PHOSPHATE MANNOSYLTRANSFERASE SUBUNIT 1"/>
    <property type="match status" value="1"/>
</dbReference>